<proteinExistence type="predicted"/>
<evidence type="ECO:0000313" key="2">
    <source>
        <dbReference type="Proteomes" id="UP000054279"/>
    </source>
</evidence>
<dbReference type="HOGENOM" id="CLU_2016696_0_0_1"/>
<accession>A0A0C9VI98</accession>
<name>A0A0C9VI98_SPHS4</name>
<gene>
    <name evidence="1" type="ORF">M422DRAFT_48686</name>
</gene>
<dbReference type="AlphaFoldDB" id="A0A0C9VI98"/>
<protein>
    <submittedName>
        <fullName evidence="1">Uncharacterized protein</fullName>
    </submittedName>
</protein>
<dbReference type="EMBL" id="KN837138">
    <property type="protein sequence ID" value="KIJ41197.1"/>
    <property type="molecule type" value="Genomic_DNA"/>
</dbReference>
<dbReference type="Proteomes" id="UP000054279">
    <property type="component" value="Unassembled WGS sequence"/>
</dbReference>
<keyword evidence="2" id="KW-1185">Reference proteome</keyword>
<reference evidence="1 2" key="1">
    <citation type="submission" date="2014-06" db="EMBL/GenBank/DDBJ databases">
        <title>Evolutionary Origins and Diversification of the Mycorrhizal Mutualists.</title>
        <authorList>
            <consortium name="DOE Joint Genome Institute"/>
            <consortium name="Mycorrhizal Genomics Consortium"/>
            <person name="Kohler A."/>
            <person name="Kuo A."/>
            <person name="Nagy L.G."/>
            <person name="Floudas D."/>
            <person name="Copeland A."/>
            <person name="Barry K.W."/>
            <person name="Cichocki N."/>
            <person name="Veneault-Fourrey C."/>
            <person name="LaButti K."/>
            <person name="Lindquist E.A."/>
            <person name="Lipzen A."/>
            <person name="Lundell T."/>
            <person name="Morin E."/>
            <person name="Murat C."/>
            <person name="Riley R."/>
            <person name="Ohm R."/>
            <person name="Sun H."/>
            <person name="Tunlid A."/>
            <person name="Henrissat B."/>
            <person name="Grigoriev I.V."/>
            <person name="Hibbett D.S."/>
            <person name="Martin F."/>
        </authorList>
    </citation>
    <scope>NUCLEOTIDE SEQUENCE [LARGE SCALE GENOMIC DNA]</scope>
    <source>
        <strain evidence="1 2">SS14</strain>
    </source>
</reference>
<organism evidence="1 2">
    <name type="scientific">Sphaerobolus stellatus (strain SS14)</name>
    <dbReference type="NCBI Taxonomy" id="990650"/>
    <lineage>
        <taxon>Eukaryota</taxon>
        <taxon>Fungi</taxon>
        <taxon>Dikarya</taxon>
        <taxon>Basidiomycota</taxon>
        <taxon>Agaricomycotina</taxon>
        <taxon>Agaricomycetes</taxon>
        <taxon>Phallomycetidae</taxon>
        <taxon>Geastrales</taxon>
        <taxon>Sphaerobolaceae</taxon>
        <taxon>Sphaerobolus</taxon>
    </lineage>
</organism>
<evidence type="ECO:0000313" key="1">
    <source>
        <dbReference type="EMBL" id="KIJ41197.1"/>
    </source>
</evidence>
<sequence length="123" mass="14608">MDLLNRRNVCRQRRDYLKLIESYKDLFEQLIIIVNHFERSWYHPFANADARALKSLVFLLKAPHVWLGELSNRYFNSPNAPIPPEGTTQNIKSEWQAHVTALLRKWDKLEREGLENILKCCSR</sequence>